<feature type="transmembrane region" description="Helical" evidence="1">
    <location>
        <begin position="45"/>
        <end position="66"/>
    </location>
</feature>
<keyword evidence="3" id="KW-1185">Reference proteome</keyword>
<accession>A0A1B0BLJ7</accession>
<keyword evidence="1" id="KW-0472">Membrane</keyword>
<reference evidence="3" key="1">
    <citation type="submission" date="2015-01" db="EMBL/GenBank/DDBJ databases">
        <authorList>
            <person name="Aksoy S."/>
            <person name="Warren W."/>
            <person name="Wilson R.K."/>
        </authorList>
    </citation>
    <scope>NUCLEOTIDE SEQUENCE [LARGE SCALE GENOMIC DNA]</scope>
    <source>
        <strain evidence="3">IAEA</strain>
    </source>
</reference>
<dbReference type="Proteomes" id="UP000092460">
    <property type="component" value="Unassembled WGS sequence"/>
</dbReference>
<dbReference type="AlphaFoldDB" id="A0A1B0BLJ7"/>
<keyword evidence="1" id="KW-1133">Transmembrane helix</keyword>
<sequence>MKDLLVTRMPGLASMQTSACANISPRSESSPYFANNTANDVNTKVTIFLGNVAYIYVSILIIYFCIVPKTTITNQEIIYCDYNQKDDKNTTNLKVAYDELEKRIRVFQNNVEGKITAALRLSNG</sequence>
<reference evidence="2" key="2">
    <citation type="submission" date="2020-05" db="UniProtKB">
        <authorList>
            <consortium name="EnsemblMetazoa"/>
        </authorList>
    </citation>
    <scope>IDENTIFICATION</scope>
    <source>
        <strain evidence="2">IAEA</strain>
    </source>
</reference>
<dbReference type="EnsemblMetazoa" id="GPPI033952-RA">
    <property type="protein sequence ID" value="GPPI033952-PA"/>
    <property type="gene ID" value="GPPI033952"/>
</dbReference>
<dbReference type="EMBL" id="JXJN01016415">
    <property type="status" value="NOT_ANNOTATED_CDS"/>
    <property type="molecule type" value="Genomic_DNA"/>
</dbReference>
<evidence type="ECO:0000313" key="3">
    <source>
        <dbReference type="Proteomes" id="UP000092460"/>
    </source>
</evidence>
<proteinExistence type="predicted"/>
<organism evidence="2 3">
    <name type="scientific">Glossina palpalis gambiensis</name>
    <dbReference type="NCBI Taxonomy" id="67801"/>
    <lineage>
        <taxon>Eukaryota</taxon>
        <taxon>Metazoa</taxon>
        <taxon>Ecdysozoa</taxon>
        <taxon>Arthropoda</taxon>
        <taxon>Hexapoda</taxon>
        <taxon>Insecta</taxon>
        <taxon>Pterygota</taxon>
        <taxon>Neoptera</taxon>
        <taxon>Endopterygota</taxon>
        <taxon>Diptera</taxon>
        <taxon>Brachycera</taxon>
        <taxon>Muscomorpha</taxon>
        <taxon>Hippoboscoidea</taxon>
        <taxon>Glossinidae</taxon>
        <taxon>Glossina</taxon>
    </lineage>
</organism>
<evidence type="ECO:0000313" key="2">
    <source>
        <dbReference type="EnsemblMetazoa" id="GPPI033952-PA"/>
    </source>
</evidence>
<protein>
    <submittedName>
        <fullName evidence="2">Uncharacterized protein</fullName>
    </submittedName>
</protein>
<evidence type="ECO:0000256" key="1">
    <source>
        <dbReference type="SAM" id="Phobius"/>
    </source>
</evidence>
<dbReference type="EMBL" id="JXJN01016414">
    <property type="status" value="NOT_ANNOTATED_CDS"/>
    <property type="molecule type" value="Genomic_DNA"/>
</dbReference>
<keyword evidence="1" id="KW-0812">Transmembrane</keyword>
<name>A0A1B0BLJ7_9MUSC</name>
<dbReference type="VEuPathDB" id="VectorBase:GPPI033952"/>